<evidence type="ECO:0000313" key="2">
    <source>
        <dbReference type="Proteomes" id="UP000236754"/>
    </source>
</evidence>
<dbReference type="EMBL" id="FNVU01000016">
    <property type="protein sequence ID" value="SEG85792.1"/>
    <property type="molecule type" value="Genomic_DNA"/>
</dbReference>
<evidence type="ECO:0000313" key="1">
    <source>
        <dbReference type="EMBL" id="SEG85792.1"/>
    </source>
</evidence>
<accession>A0A1H6DKI8</accession>
<name>A0A1H6DKI8_9ACTN</name>
<keyword evidence="2" id="KW-1185">Reference proteome</keyword>
<dbReference type="Proteomes" id="UP000236754">
    <property type="component" value="Unassembled WGS sequence"/>
</dbReference>
<organism evidence="1 2">
    <name type="scientific">Actinacidiphila yanglinensis</name>
    <dbReference type="NCBI Taxonomy" id="310779"/>
    <lineage>
        <taxon>Bacteria</taxon>
        <taxon>Bacillati</taxon>
        <taxon>Actinomycetota</taxon>
        <taxon>Actinomycetes</taxon>
        <taxon>Kitasatosporales</taxon>
        <taxon>Streptomycetaceae</taxon>
        <taxon>Actinacidiphila</taxon>
    </lineage>
</organism>
<dbReference type="AlphaFoldDB" id="A0A1H6DKI8"/>
<protein>
    <submittedName>
        <fullName evidence="1">Uncharacterized protein</fullName>
    </submittedName>
</protein>
<proteinExistence type="predicted"/>
<reference evidence="1 2" key="1">
    <citation type="submission" date="2016-10" db="EMBL/GenBank/DDBJ databases">
        <authorList>
            <person name="de Groot N.N."/>
        </authorList>
    </citation>
    <scope>NUCLEOTIDE SEQUENCE [LARGE SCALE GENOMIC DNA]</scope>
    <source>
        <strain evidence="1 2">CGMCC 4.2023</strain>
    </source>
</reference>
<gene>
    <name evidence="1" type="ORF">SAMN05216223_116139</name>
</gene>
<sequence length="70" mass="7623">MLRAWRVERAPGVPALTRAGRVAIPVRLRRIGRRLFATATVLILTAEDADALCAELMALLHPDSSQETAS</sequence>